<dbReference type="InterPro" id="IPR005672">
    <property type="entry name" value="Phosphate_PstA"/>
</dbReference>
<feature type="transmembrane region" description="Helical" evidence="9">
    <location>
        <begin position="27"/>
        <end position="48"/>
    </location>
</feature>
<comment type="similarity">
    <text evidence="2 9">Belongs to the binding-protein-dependent transport system permease family. CysTW subfamily.</text>
</comment>
<evidence type="ECO:0000256" key="6">
    <source>
        <dbReference type="ARBA" id="ARBA00022692"/>
    </source>
</evidence>
<name>A0A928VP43_9CYAN</name>
<dbReference type="GO" id="GO:0005886">
    <property type="term" value="C:plasma membrane"/>
    <property type="evidence" value="ECO:0007669"/>
    <property type="project" value="UniProtKB-SubCell"/>
</dbReference>
<keyword evidence="6 9" id="KW-0812">Transmembrane</keyword>
<dbReference type="SUPFAM" id="SSF161098">
    <property type="entry name" value="MetI-like"/>
    <property type="match status" value="1"/>
</dbReference>
<proteinExistence type="inferred from homology"/>
<keyword evidence="3" id="KW-0813">Transport</keyword>
<dbReference type="GO" id="GO:0005315">
    <property type="term" value="F:phosphate transmembrane transporter activity"/>
    <property type="evidence" value="ECO:0007669"/>
    <property type="project" value="InterPro"/>
</dbReference>
<dbReference type="Proteomes" id="UP000625316">
    <property type="component" value="Unassembled WGS sequence"/>
</dbReference>
<evidence type="ECO:0000313" key="11">
    <source>
        <dbReference type="EMBL" id="MBE9029549.1"/>
    </source>
</evidence>
<sequence>MVNPINPSQVTKPLAPGRAWFDHGMTVLSYGLTALAILPLVSLVWKIFSEGLKQLSFNSLTQSLADEPVGFANAILGTLMIVLVSALFSLPTGIITAIYLSEFGKDIKVARIIRFMVRIISAVPSIVMGVFAYAVLVVTLGKPSALAGSFALAVLMLPMVILATEEALKLIPQNQRAGSAALGANQIQTTFKVVIRPALPGITTASLLAIARAAGETAPVLLTAQFSQFYPEGLLNPSPSLSVMIYEYAESPEIAQNELAWTASLVLLVLVMSLSAGARLLVKRSATR</sequence>
<dbReference type="InterPro" id="IPR035906">
    <property type="entry name" value="MetI-like_sf"/>
</dbReference>
<evidence type="ECO:0000256" key="8">
    <source>
        <dbReference type="ARBA" id="ARBA00023136"/>
    </source>
</evidence>
<dbReference type="RefSeq" id="WP_264324367.1">
    <property type="nucleotide sequence ID" value="NZ_JADEXQ010000018.1"/>
</dbReference>
<dbReference type="EMBL" id="JADEXQ010000018">
    <property type="protein sequence ID" value="MBE9029549.1"/>
    <property type="molecule type" value="Genomic_DNA"/>
</dbReference>
<evidence type="ECO:0000256" key="2">
    <source>
        <dbReference type="ARBA" id="ARBA00007069"/>
    </source>
</evidence>
<evidence type="ECO:0000256" key="3">
    <source>
        <dbReference type="ARBA" id="ARBA00022448"/>
    </source>
</evidence>
<evidence type="ECO:0000259" key="10">
    <source>
        <dbReference type="PROSITE" id="PS50928"/>
    </source>
</evidence>
<dbReference type="NCBIfam" id="TIGR00974">
    <property type="entry name" value="3a0107s02c"/>
    <property type="match status" value="1"/>
</dbReference>
<evidence type="ECO:0000256" key="7">
    <source>
        <dbReference type="ARBA" id="ARBA00022989"/>
    </source>
</evidence>
<comment type="caution">
    <text evidence="11">The sequence shown here is derived from an EMBL/GenBank/DDBJ whole genome shotgun (WGS) entry which is preliminary data.</text>
</comment>
<feature type="domain" description="ABC transmembrane type-1" evidence="10">
    <location>
        <begin position="75"/>
        <end position="278"/>
    </location>
</feature>
<feature type="transmembrane region" description="Helical" evidence="9">
    <location>
        <begin position="259"/>
        <end position="282"/>
    </location>
</feature>
<evidence type="ECO:0000256" key="1">
    <source>
        <dbReference type="ARBA" id="ARBA00004651"/>
    </source>
</evidence>
<dbReference type="Gene3D" id="1.10.3720.10">
    <property type="entry name" value="MetI-like"/>
    <property type="match status" value="1"/>
</dbReference>
<evidence type="ECO:0000256" key="9">
    <source>
        <dbReference type="RuleBase" id="RU363043"/>
    </source>
</evidence>
<dbReference type="GO" id="GO:0035435">
    <property type="term" value="P:phosphate ion transmembrane transport"/>
    <property type="evidence" value="ECO:0007669"/>
    <property type="project" value="InterPro"/>
</dbReference>
<keyword evidence="8 9" id="KW-0472">Membrane</keyword>
<evidence type="ECO:0000313" key="12">
    <source>
        <dbReference type="Proteomes" id="UP000625316"/>
    </source>
</evidence>
<dbReference type="PANTHER" id="PTHR42922">
    <property type="entry name" value="PHOSPHATE TRANSPORT SYSTEM PERMEASE PROTEIN PSTA"/>
    <property type="match status" value="1"/>
</dbReference>
<dbReference type="InterPro" id="IPR051408">
    <property type="entry name" value="Phosphate_transprt_permease"/>
</dbReference>
<organism evidence="11 12">
    <name type="scientific">Romeriopsis navalis LEGE 11480</name>
    <dbReference type="NCBI Taxonomy" id="2777977"/>
    <lineage>
        <taxon>Bacteria</taxon>
        <taxon>Bacillati</taxon>
        <taxon>Cyanobacteriota</taxon>
        <taxon>Cyanophyceae</taxon>
        <taxon>Leptolyngbyales</taxon>
        <taxon>Leptolyngbyaceae</taxon>
        <taxon>Romeriopsis</taxon>
        <taxon>Romeriopsis navalis</taxon>
    </lineage>
</organism>
<dbReference type="PROSITE" id="PS50928">
    <property type="entry name" value="ABC_TM1"/>
    <property type="match status" value="1"/>
</dbReference>
<reference evidence="11" key="1">
    <citation type="submission" date="2020-10" db="EMBL/GenBank/DDBJ databases">
        <authorList>
            <person name="Castelo-Branco R."/>
            <person name="Eusebio N."/>
            <person name="Adriana R."/>
            <person name="Vieira A."/>
            <person name="Brugerolle De Fraissinette N."/>
            <person name="Rezende De Castro R."/>
            <person name="Schneider M.P."/>
            <person name="Vasconcelos V."/>
            <person name="Leao P.N."/>
        </authorList>
    </citation>
    <scope>NUCLEOTIDE SEQUENCE</scope>
    <source>
        <strain evidence="11">LEGE 11480</strain>
    </source>
</reference>
<keyword evidence="4 9" id="KW-1003">Cell membrane</keyword>
<feature type="transmembrane region" description="Helical" evidence="9">
    <location>
        <begin position="145"/>
        <end position="164"/>
    </location>
</feature>
<dbReference type="PANTHER" id="PTHR42922:SF1">
    <property type="entry name" value="PHOSPHATE TRANSPORT SYSTEM PERMEASE PROTEIN PSTA"/>
    <property type="match status" value="1"/>
</dbReference>
<keyword evidence="5" id="KW-0592">Phosphate transport</keyword>
<comment type="caution">
    <text evidence="9">Lacks conserved residue(s) required for the propagation of feature annotation.</text>
</comment>
<feature type="transmembrane region" description="Helical" evidence="9">
    <location>
        <begin position="69"/>
        <end position="100"/>
    </location>
</feature>
<dbReference type="CDD" id="cd06261">
    <property type="entry name" value="TM_PBP2"/>
    <property type="match status" value="1"/>
</dbReference>
<dbReference type="InterPro" id="IPR000515">
    <property type="entry name" value="MetI-like"/>
</dbReference>
<gene>
    <name evidence="11" type="primary">pstA</name>
    <name evidence="11" type="ORF">IQ266_07205</name>
</gene>
<accession>A0A928VP43</accession>
<keyword evidence="7 9" id="KW-1133">Transmembrane helix</keyword>
<keyword evidence="12" id="KW-1185">Reference proteome</keyword>
<feature type="transmembrane region" description="Helical" evidence="9">
    <location>
        <begin position="112"/>
        <end position="138"/>
    </location>
</feature>
<protein>
    <recommendedName>
        <fullName evidence="9">Phosphate transport system permease protein PstA</fullName>
    </recommendedName>
</protein>
<comment type="subcellular location">
    <subcellularLocation>
        <location evidence="1 9">Cell membrane</location>
        <topology evidence="1 9">Multi-pass membrane protein</topology>
    </subcellularLocation>
</comment>
<evidence type="ECO:0000256" key="4">
    <source>
        <dbReference type="ARBA" id="ARBA00022475"/>
    </source>
</evidence>
<dbReference type="Pfam" id="PF00528">
    <property type="entry name" value="BPD_transp_1"/>
    <property type="match status" value="1"/>
</dbReference>
<evidence type="ECO:0000256" key="5">
    <source>
        <dbReference type="ARBA" id="ARBA00022592"/>
    </source>
</evidence>
<dbReference type="AlphaFoldDB" id="A0A928VP43"/>